<keyword evidence="1" id="KW-1133">Transmembrane helix</keyword>
<accession>I5B5I3</accession>
<keyword evidence="1" id="KW-0812">Transmembrane</keyword>
<dbReference type="AlphaFoldDB" id="I5B5I3"/>
<dbReference type="HOGENOM" id="CLU_2681745_0_0_7"/>
<evidence type="ECO:0000313" key="2">
    <source>
        <dbReference type="EMBL" id="EIM64746.1"/>
    </source>
</evidence>
<keyword evidence="1" id="KW-0472">Membrane</keyword>
<keyword evidence="3" id="KW-1185">Reference proteome</keyword>
<protein>
    <submittedName>
        <fullName evidence="2">Uncharacterized protein</fullName>
    </submittedName>
</protein>
<feature type="transmembrane region" description="Helical" evidence="1">
    <location>
        <begin position="12"/>
        <end position="32"/>
    </location>
</feature>
<name>I5B5I3_9BACT</name>
<reference evidence="2 3" key="1">
    <citation type="submission" date="2011-09" db="EMBL/GenBank/DDBJ databases">
        <authorList>
            <consortium name="US DOE Joint Genome Institute (JGI-PGF)"/>
            <person name="Lucas S."/>
            <person name="Han J."/>
            <person name="Lapidus A."/>
            <person name="Cheng J.-F."/>
            <person name="Goodwin L."/>
            <person name="Pitluck S."/>
            <person name="Peters L."/>
            <person name="Land M.L."/>
            <person name="Hauser L."/>
            <person name="Orellana R."/>
            <person name="Lovley D."/>
            <person name="Woyke T.J."/>
        </authorList>
    </citation>
    <scope>NUCLEOTIDE SEQUENCE [LARGE SCALE GENOMIC DNA]</scope>
    <source>
        <strain evidence="2 3">2ac9</strain>
    </source>
</reference>
<evidence type="ECO:0000313" key="3">
    <source>
        <dbReference type="Proteomes" id="UP000005778"/>
    </source>
</evidence>
<dbReference type="Proteomes" id="UP000005778">
    <property type="component" value="Chromosome"/>
</dbReference>
<sequence>MSTEKVMNRWFVVVATILIQIVFRFIYAWSVFTKFLSLSDPVGSDQCTAVQTARIFSSALFFVALVMIFSSLHW</sequence>
<proteinExistence type="predicted"/>
<feature type="transmembrane region" description="Helical" evidence="1">
    <location>
        <begin position="52"/>
        <end position="72"/>
    </location>
</feature>
<gene>
    <name evidence="2" type="ORF">DespoDRAFT_02929</name>
</gene>
<evidence type="ECO:0000256" key="1">
    <source>
        <dbReference type="SAM" id="Phobius"/>
    </source>
</evidence>
<dbReference type="STRING" id="879212.DespoDRAFT_02929"/>
<reference evidence="2 3" key="2">
    <citation type="submission" date="2012-02" db="EMBL/GenBank/DDBJ databases">
        <title>Improved High-Quality Draft sequence of Desulfobacter postgatei 2ac9.</title>
        <authorList>
            <consortium name="US DOE Joint Genome Institute"/>
            <person name="Lucas S."/>
            <person name="Han J."/>
            <person name="Lapidus A."/>
            <person name="Cheng J.-F."/>
            <person name="Goodwin L."/>
            <person name="Pitluck S."/>
            <person name="Peters L."/>
            <person name="Ovchinnikova G."/>
            <person name="Held B."/>
            <person name="Detter J.C."/>
            <person name="Han C."/>
            <person name="Tapia R."/>
            <person name="Land M."/>
            <person name="Hauser L."/>
            <person name="Kyrpides N."/>
            <person name="Ivanova N."/>
            <person name="Pagani I."/>
            <person name="Orellana R."/>
            <person name="Lovley D."/>
            <person name="Woyke T."/>
        </authorList>
    </citation>
    <scope>NUCLEOTIDE SEQUENCE [LARGE SCALE GENOMIC DNA]</scope>
    <source>
        <strain evidence="2 3">2ac9</strain>
    </source>
</reference>
<dbReference type="OrthoDB" id="9793415at2"/>
<dbReference type="RefSeq" id="WP_004074375.1">
    <property type="nucleotide sequence ID" value="NZ_CM001488.1"/>
</dbReference>
<organism evidence="2 3">
    <name type="scientific">Desulfobacter postgatei 2ac9</name>
    <dbReference type="NCBI Taxonomy" id="879212"/>
    <lineage>
        <taxon>Bacteria</taxon>
        <taxon>Pseudomonadati</taxon>
        <taxon>Thermodesulfobacteriota</taxon>
        <taxon>Desulfobacteria</taxon>
        <taxon>Desulfobacterales</taxon>
        <taxon>Desulfobacteraceae</taxon>
        <taxon>Desulfobacter</taxon>
    </lineage>
</organism>
<dbReference type="EMBL" id="CM001488">
    <property type="protein sequence ID" value="EIM64746.1"/>
    <property type="molecule type" value="Genomic_DNA"/>
</dbReference>